<dbReference type="InterPro" id="IPR036390">
    <property type="entry name" value="WH_DNA-bd_sf"/>
</dbReference>
<dbReference type="InterPro" id="IPR036388">
    <property type="entry name" value="WH-like_DNA-bd_sf"/>
</dbReference>
<dbReference type="Proteomes" id="UP000824024">
    <property type="component" value="Unassembled WGS sequence"/>
</dbReference>
<evidence type="ECO:0000259" key="1">
    <source>
        <dbReference type="Pfam" id="PF03551"/>
    </source>
</evidence>
<dbReference type="EMBL" id="DXCH01000340">
    <property type="protein sequence ID" value="HIZ08812.1"/>
    <property type="molecule type" value="Genomic_DNA"/>
</dbReference>
<accession>A0A9D2D555</accession>
<organism evidence="2 3">
    <name type="scientific">Candidatus Eubacterium avistercoris</name>
    <dbReference type="NCBI Taxonomy" id="2838567"/>
    <lineage>
        <taxon>Bacteria</taxon>
        <taxon>Bacillati</taxon>
        <taxon>Bacillota</taxon>
        <taxon>Clostridia</taxon>
        <taxon>Eubacteriales</taxon>
        <taxon>Eubacteriaceae</taxon>
        <taxon>Eubacterium</taxon>
    </lineage>
</organism>
<sequence>MNSKNNFKKGSVELLVLCLLQEADCYGYQLTQLISQRSGGLIEVPEGSLYPSLYRLIDKGFISDEKRLVGKRMTRVYYHLESAGKEYYDQLLKDYLEVHQGIQNVLFYHEDHDSTEK</sequence>
<reference evidence="2" key="2">
    <citation type="submission" date="2021-04" db="EMBL/GenBank/DDBJ databases">
        <authorList>
            <person name="Gilroy R."/>
        </authorList>
    </citation>
    <scope>NUCLEOTIDE SEQUENCE</scope>
    <source>
        <strain evidence="2">CHK192-9172</strain>
    </source>
</reference>
<gene>
    <name evidence="2" type="ORF">IAA08_12850</name>
</gene>
<comment type="caution">
    <text evidence="2">The sequence shown here is derived from an EMBL/GenBank/DDBJ whole genome shotgun (WGS) entry which is preliminary data.</text>
</comment>
<dbReference type="AlphaFoldDB" id="A0A9D2D555"/>
<evidence type="ECO:0000313" key="2">
    <source>
        <dbReference type="EMBL" id="HIZ08812.1"/>
    </source>
</evidence>
<feature type="domain" description="Transcription regulator PadR N-terminal" evidence="1">
    <location>
        <begin position="16"/>
        <end position="88"/>
    </location>
</feature>
<reference evidence="2" key="1">
    <citation type="journal article" date="2021" name="PeerJ">
        <title>Extensive microbial diversity within the chicken gut microbiome revealed by metagenomics and culture.</title>
        <authorList>
            <person name="Gilroy R."/>
            <person name="Ravi A."/>
            <person name="Getino M."/>
            <person name="Pursley I."/>
            <person name="Horton D.L."/>
            <person name="Alikhan N.F."/>
            <person name="Baker D."/>
            <person name="Gharbi K."/>
            <person name="Hall N."/>
            <person name="Watson M."/>
            <person name="Adriaenssens E.M."/>
            <person name="Foster-Nyarko E."/>
            <person name="Jarju S."/>
            <person name="Secka A."/>
            <person name="Antonio M."/>
            <person name="Oren A."/>
            <person name="Chaudhuri R.R."/>
            <person name="La Ragione R."/>
            <person name="Hildebrand F."/>
            <person name="Pallen M.J."/>
        </authorList>
    </citation>
    <scope>NUCLEOTIDE SEQUENCE</scope>
    <source>
        <strain evidence="2">CHK192-9172</strain>
    </source>
</reference>
<evidence type="ECO:0000313" key="3">
    <source>
        <dbReference type="Proteomes" id="UP000824024"/>
    </source>
</evidence>
<proteinExistence type="predicted"/>
<dbReference type="SUPFAM" id="SSF46785">
    <property type="entry name" value="Winged helix' DNA-binding domain"/>
    <property type="match status" value="1"/>
</dbReference>
<name>A0A9D2D555_9FIRM</name>
<dbReference type="PANTHER" id="PTHR33169:SF24">
    <property type="entry name" value="TRANSCRIPTIONAL REGULATOR, PADR FAMILY"/>
    <property type="match status" value="1"/>
</dbReference>
<protein>
    <submittedName>
        <fullName evidence="2">PadR family transcriptional regulator</fullName>
    </submittedName>
</protein>
<dbReference type="Gene3D" id="1.10.10.10">
    <property type="entry name" value="Winged helix-like DNA-binding domain superfamily/Winged helix DNA-binding domain"/>
    <property type="match status" value="1"/>
</dbReference>
<dbReference type="Pfam" id="PF03551">
    <property type="entry name" value="PadR"/>
    <property type="match status" value="1"/>
</dbReference>
<dbReference type="PANTHER" id="PTHR33169">
    <property type="entry name" value="PADR-FAMILY TRANSCRIPTIONAL REGULATOR"/>
    <property type="match status" value="1"/>
</dbReference>
<dbReference type="InterPro" id="IPR005149">
    <property type="entry name" value="Tscrpt_reg_PadR_N"/>
</dbReference>
<dbReference type="InterPro" id="IPR052509">
    <property type="entry name" value="Metal_resp_DNA-bind_regulator"/>
</dbReference>